<evidence type="ECO:0000256" key="2">
    <source>
        <dbReference type="ARBA" id="ARBA00022679"/>
    </source>
</evidence>
<sequence length="77" mass="8378">MVEESGSSYDGPVMESRRGRRKALGQHWLVDRPVLGRIARAADFTPDDTVIEVGAGSGLLTDLLARRASRLIALEVD</sequence>
<keyword evidence="3" id="KW-0949">S-adenosyl-L-methionine</keyword>
<gene>
    <name evidence="5" type="ORF">LCGC14_1781840</name>
</gene>
<dbReference type="PROSITE" id="PS51689">
    <property type="entry name" value="SAM_RNA_A_N6_MT"/>
    <property type="match status" value="1"/>
</dbReference>
<organism evidence="5">
    <name type="scientific">marine sediment metagenome</name>
    <dbReference type="NCBI Taxonomy" id="412755"/>
    <lineage>
        <taxon>unclassified sequences</taxon>
        <taxon>metagenomes</taxon>
        <taxon>ecological metagenomes</taxon>
    </lineage>
</organism>
<evidence type="ECO:0000256" key="4">
    <source>
        <dbReference type="ARBA" id="ARBA00022884"/>
    </source>
</evidence>
<dbReference type="PROSITE" id="PS01131">
    <property type="entry name" value="RRNA_A_DIMETH"/>
    <property type="match status" value="1"/>
</dbReference>
<comment type="caution">
    <text evidence="5">The sequence shown here is derived from an EMBL/GenBank/DDBJ whole genome shotgun (WGS) entry which is preliminary data.</text>
</comment>
<evidence type="ECO:0000256" key="1">
    <source>
        <dbReference type="ARBA" id="ARBA00022603"/>
    </source>
</evidence>
<proteinExistence type="predicted"/>
<dbReference type="InterPro" id="IPR029063">
    <property type="entry name" value="SAM-dependent_MTases_sf"/>
</dbReference>
<dbReference type="AlphaFoldDB" id="A0A0F9GV40"/>
<dbReference type="GO" id="GO:0000179">
    <property type="term" value="F:rRNA (adenine-N6,N6-)-dimethyltransferase activity"/>
    <property type="evidence" value="ECO:0007669"/>
    <property type="project" value="InterPro"/>
</dbReference>
<dbReference type="PANTHER" id="PTHR11727:SF7">
    <property type="entry name" value="DIMETHYLADENOSINE TRANSFERASE-RELATED"/>
    <property type="match status" value="1"/>
</dbReference>
<reference evidence="5" key="1">
    <citation type="journal article" date="2015" name="Nature">
        <title>Complex archaea that bridge the gap between prokaryotes and eukaryotes.</title>
        <authorList>
            <person name="Spang A."/>
            <person name="Saw J.H."/>
            <person name="Jorgensen S.L."/>
            <person name="Zaremba-Niedzwiedzka K."/>
            <person name="Martijn J."/>
            <person name="Lind A.E."/>
            <person name="van Eijk R."/>
            <person name="Schleper C."/>
            <person name="Guy L."/>
            <person name="Ettema T.J."/>
        </authorList>
    </citation>
    <scope>NUCLEOTIDE SEQUENCE</scope>
</reference>
<name>A0A0F9GV40_9ZZZZ</name>
<dbReference type="GO" id="GO:0003723">
    <property type="term" value="F:RNA binding"/>
    <property type="evidence" value="ECO:0007669"/>
    <property type="project" value="UniProtKB-KW"/>
</dbReference>
<protein>
    <recommendedName>
        <fullName evidence="6">Ribosomal RNA adenine methylase transferase N-terminal domain-containing protein</fullName>
    </recommendedName>
</protein>
<dbReference type="Pfam" id="PF00398">
    <property type="entry name" value="RrnaAD"/>
    <property type="match status" value="1"/>
</dbReference>
<keyword evidence="1" id="KW-0489">Methyltransferase</keyword>
<evidence type="ECO:0008006" key="6">
    <source>
        <dbReference type="Google" id="ProtNLM"/>
    </source>
</evidence>
<keyword evidence="4" id="KW-0694">RNA-binding</keyword>
<dbReference type="InterPro" id="IPR020596">
    <property type="entry name" value="rRNA_Ade_Mease_Trfase_CS"/>
</dbReference>
<dbReference type="Gene3D" id="3.40.50.150">
    <property type="entry name" value="Vaccinia Virus protein VP39"/>
    <property type="match status" value="1"/>
</dbReference>
<evidence type="ECO:0000256" key="3">
    <source>
        <dbReference type="ARBA" id="ARBA00022691"/>
    </source>
</evidence>
<dbReference type="InterPro" id="IPR001737">
    <property type="entry name" value="KsgA/Erm"/>
</dbReference>
<evidence type="ECO:0000313" key="5">
    <source>
        <dbReference type="EMBL" id="KKM02700.1"/>
    </source>
</evidence>
<accession>A0A0F9GV40</accession>
<dbReference type="PANTHER" id="PTHR11727">
    <property type="entry name" value="DIMETHYLADENOSINE TRANSFERASE"/>
    <property type="match status" value="1"/>
</dbReference>
<dbReference type="SUPFAM" id="SSF53335">
    <property type="entry name" value="S-adenosyl-L-methionine-dependent methyltransferases"/>
    <property type="match status" value="1"/>
</dbReference>
<dbReference type="EMBL" id="LAZR01016862">
    <property type="protein sequence ID" value="KKM02700.1"/>
    <property type="molecule type" value="Genomic_DNA"/>
</dbReference>
<keyword evidence="2" id="KW-0808">Transferase</keyword>
<feature type="non-terminal residue" evidence="5">
    <location>
        <position position="77"/>
    </location>
</feature>